<evidence type="ECO:0000256" key="2">
    <source>
        <dbReference type="ARBA" id="ARBA00005336"/>
    </source>
</evidence>
<dbReference type="Gene3D" id="2.60.40.10">
    <property type="entry name" value="Immunoglobulins"/>
    <property type="match status" value="1"/>
</dbReference>
<keyword evidence="6" id="KW-0119">Carbohydrate metabolism</keyword>
<dbReference type="EC" id="3.2.1.21" evidence="3 6"/>
<dbReference type="FunFam" id="2.60.40.10:FF:000495">
    <property type="entry name" value="Periplasmic beta-glucosidase"/>
    <property type="match status" value="1"/>
</dbReference>
<name>A0A8K0JJR7_9TREE</name>
<dbReference type="InterPro" id="IPR001764">
    <property type="entry name" value="Glyco_hydro_3_N"/>
</dbReference>
<dbReference type="Proteomes" id="UP000812966">
    <property type="component" value="Unassembled WGS sequence"/>
</dbReference>
<accession>A0A8K0JJR7</accession>
<evidence type="ECO:0000259" key="7">
    <source>
        <dbReference type="PROSITE" id="PS51820"/>
    </source>
</evidence>
<dbReference type="SMART" id="SM01217">
    <property type="entry name" value="Fn3_like"/>
    <property type="match status" value="1"/>
</dbReference>
<keyword evidence="4 6" id="KW-0378">Hydrolase</keyword>
<dbReference type="InterPro" id="IPR019800">
    <property type="entry name" value="Glyco_hydro_3_AS"/>
</dbReference>
<dbReference type="Gene3D" id="3.40.50.1700">
    <property type="entry name" value="Glycoside hydrolase family 3 C-terminal domain"/>
    <property type="match status" value="1"/>
</dbReference>
<dbReference type="Pfam" id="PF01915">
    <property type="entry name" value="Glyco_hydro_3_C"/>
    <property type="match status" value="1"/>
</dbReference>
<dbReference type="InterPro" id="IPR026891">
    <property type="entry name" value="Fn3-like"/>
</dbReference>
<sequence length="866" mass="93570">MVGLSSLLPGSKSESKDFDVEAVLSSLSLAEKISLLGGKDFWHTVDIPEKNIPSVRVSDGPNGVRGIQFFNGTPSNCFPCATGLGSSFDVALAQEVGKQLGDECKAKGAHVLLGPTINIQRSPLGGRGFESYSEDPLLSGKMASGYVQGVQGEGVAACLKHFVGNEQEFERFSNDSIIPERALREIYLEPFRIATKEAKPWCYMSSYNRVNGTHVSESKDLLDDVLRKEWGWEGMIMSDWTGVYSSEASVKAGLDLEMPGPPVYRGAQTARDVYSGKLQQHHIDDRVRQVLKLVKRAIDSGIPFGAQESLIDNDQTRALLRKAAANAIVLLKNDKQVLPIKQAQKIAVIGSNARVAVASGGGSASMLSSYTVTPLEGITAAAKEIGAEVDYAIGSASYLYLPAASKLLSHPSGSAGAKGSDIAQMEFWLQEPSSDFKSTDKAGVKISSKPDHSVATNTANAFMMDGVPAQIAKGEPFIRYTSNFKPDQSGDWEFALGSMGESNLYVDGKLVINNSSNWQPGEMWFNMGSVERRGVVKGLEQGKEYSLEVRSWFRKDLRGSPFKSAGAIRIGALPVVEPAQAIADAVKIAQQADTTIVVVGLNEDFESEGYDRKHMDLPGTSNKLVSAVLAVAPNAIIVNQSGTPVTMPWVDQASTLVQAFYGGNDVGNGLADVLFGKLNPSSKLALSFPKRLADSPSDIGFGITSPSYGKTHYQESIFVGYRHFEKSQTETLFPFGYGLSYTTFAFSDVSASSVSAEGDFEVSFKVKNTGKIAGKEVAQIYIRDVESSLGRPIKELKAFEKVALEAGEEKTVTVKLDKDALKFWDDSRKYWKAEAGEFEVLVGNSSDNVPLKTSVKLEKTLTWLGL</sequence>
<dbReference type="PROSITE" id="PS51820">
    <property type="entry name" value="PA14"/>
    <property type="match status" value="1"/>
</dbReference>
<comment type="pathway">
    <text evidence="6">Glycan metabolism; cellulose degradation.</text>
</comment>
<dbReference type="PANTHER" id="PTHR42715:SF3">
    <property type="entry name" value="BETA-GLUCOSIDASE B-RELATED"/>
    <property type="match status" value="1"/>
</dbReference>
<dbReference type="InterPro" id="IPR036881">
    <property type="entry name" value="Glyco_hydro_3_C_sf"/>
</dbReference>
<dbReference type="Pfam" id="PF14310">
    <property type="entry name" value="Fn3-like"/>
    <property type="match status" value="1"/>
</dbReference>
<keyword evidence="6" id="KW-0624">Polysaccharide degradation</keyword>
<dbReference type="GO" id="GO:0008422">
    <property type="term" value="F:beta-glucosidase activity"/>
    <property type="evidence" value="ECO:0007669"/>
    <property type="project" value="UniProtKB-EC"/>
</dbReference>
<protein>
    <recommendedName>
        <fullName evidence="3 6">beta-glucosidase</fullName>
        <ecNumber evidence="3 6">3.2.1.21</ecNumber>
    </recommendedName>
</protein>
<dbReference type="InterPro" id="IPR011658">
    <property type="entry name" value="PA14_dom"/>
</dbReference>
<dbReference type="EMBL" id="JABELV010000089">
    <property type="protein sequence ID" value="KAG7531516.1"/>
    <property type="molecule type" value="Genomic_DNA"/>
</dbReference>
<dbReference type="FunFam" id="3.20.20.300:FF:000006">
    <property type="entry name" value="Beta-glucosidase H"/>
    <property type="match status" value="1"/>
</dbReference>
<comment type="catalytic activity">
    <reaction evidence="1 6">
        <text>Hydrolysis of terminal, non-reducing beta-D-glucosyl residues with release of beta-D-glucose.</text>
        <dbReference type="EC" id="3.2.1.21"/>
    </reaction>
</comment>
<dbReference type="InterPro" id="IPR017853">
    <property type="entry name" value="GH"/>
</dbReference>
<dbReference type="SUPFAM" id="SSF52279">
    <property type="entry name" value="Beta-D-glucan exohydrolase, C-terminal domain"/>
    <property type="match status" value="1"/>
</dbReference>
<dbReference type="PROSITE" id="PS00775">
    <property type="entry name" value="GLYCOSYL_HYDROL_F3"/>
    <property type="match status" value="1"/>
</dbReference>
<evidence type="ECO:0000256" key="3">
    <source>
        <dbReference type="ARBA" id="ARBA00012744"/>
    </source>
</evidence>
<dbReference type="Pfam" id="PF07691">
    <property type="entry name" value="PA14"/>
    <property type="match status" value="1"/>
</dbReference>
<dbReference type="AlphaFoldDB" id="A0A8K0JJR7"/>
<proteinExistence type="inferred from homology"/>
<dbReference type="InterPro" id="IPR013783">
    <property type="entry name" value="Ig-like_fold"/>
</dbReference>
<dbReference type="SUPFAM" id="SSF51445">
    <property type="entry name" value="(Trans)glycosidases"/>
    <property type="match status" value="1"/>
</dbReference>
<comment type="caution">
    <text evidence="8">The sequence shown here is derived from an EMBL/GenBank/DDBJ whole genome shotgun (WGS) entry which is preliminary data.</text>
</comment>
<gene>
    <name evidence="8" type="ORF">FFLO_04314</name>
</gene>
<comment type="similarity">
    <text evidence="2 6">Belongs to the glycosyl hydrolase 3 family.</text>
</comment>
<dbReference type="InterPro" id="IPR050288">
    <property type="entry name" value="Cellulose_deg_GH3"/>
</dbReference>
<dbReference type="Gene3D" id="3.20.20.300">
    <property type="entry name" value="Glycoside hydrolase, family 3, N-terminal domain"/>
    <property type="match status" value="1"/>
</dbReference>
<feature type="domain" description="PA14" evidence="7">
    <location>
        <begin position="418"/>
        <end position="586"/>
    </location>
</feature>
<dbReference type="InterPro" id="IPR037524">
    <property type="entry name" value="PA14/GLEYA"/>
</dbReference>
<dbReference type="InterPro" id="IPR036962">
    <property type="entry name" value="Glyco_hydro_3_N_sf"/>
</dbReference>
<evidence type="ECO:0000256" key="4">
    <source>
        <dbReference type="ARBA" id="ARBA00022801"/>
    </source>
</evidence>
<dbReference type="InterPro" id="IPR002772">
    <property type="entry name" value="Glyco_hydro_3_C"/>
</dbReference>
<evidence type="ECO:0000256" key="1">
    <source>
        <dbReference type="ARBA" id="ARBA00000448"/>
    </source>
</evidence>
<keyword evidence="9" id="KW-1185">Reference proteome</keyword>
<organism evidence="8 9">
    <name type="scientific">Filobasidium floriforme</name>
    <dbReference type="NCBI Taxonomy" id="5210"/>
    <lineage>
        <taxon>Eukaryota</taxon>
        <taxon>Fungi</taxon>
        <taxon>Dikarya</taxon>
        <taxon>Basidiomycota</taxon>
        <taxon>Agaricomycotina</taxon>
        <taxon>Tremellomycetes</taxon>
        <taxon>Filobasidiales</taxon>
        <taxon>Filobasidiaceae</taxon>
        <taxon>Filobasidium</taxon>
    </lineage>
</organism>
<dbReference type="PANTHER" id="PTHR42715">
    <property type="entry name" value="BETA-GLUCOSIDASE"/>
    <property type="match status" value="1"/>
</dbReference>
<dbReference type="UniPathway" id="UPA00696"/>
<dbReference type="Pfam" id="PF00933">
    <property type="entry name" value="Glyco_hydro_3"/>
    <property type="match status" value="1"/>
</dbReference>
<evidence type="ECO:0000256" key="5">
    <source>
        <dbReference type="ARBA" id="ARBA00023295"/>
    </source>
</evidence>
<evidence type="ECO:0000313" key="9">
    <source>
        <dbReference type="Proteomes" id="UP000812966"/>
    </source>
</evidence>
<keyword evidence="5 6" id="KW-0326">Glycosidase</keyword>
<evidence type="ECO:0000256" key="6">
    <source>
        <dbReference type="RuleBase" id="RU361161"/>
    </source>
</evidence>
<reference evidence="8" key="1">
    <citation type="submission" date="2020-04" db="EMBL/GenBank/DDBJ databases">
        <title>Analysis of mating type loci in Filobasidium floriforme.</title>
        <authorList>
            <person name="Nowrousian M."/>
        </authorList>
    </citation>
    <scope>NUCLEOTIDE SEQUENCE</scope>
    <source>
        <strain evidence="8">CBS 6242</strain>
    </source>
</reference>
<dbReference type="Gene3D" id="2.60.120.260">
    <property type="entry name" value="Galactose-binding domain-like"/>
    <property type="match status" value="1"/>
</dbReference>
<evidence type="ECO:0000313" key="8">
    <source>
        <dbReference type="EMBL" id="KAG7531516.1"/>
    </source>
</evidence>
<dbReference type="GO" id="GO:0030245">
    <property type="term" value="P:cellulose catabolic process"/>
    <property type="evidence" value="ECO:0007669"/>
    <property type="project" value="UniProtKB-UniPathway"/>
</dbReference>
<dbReference type="PRINTS" id="PR00133">
    <property type="entry name" value="GLHYDRLASE3"/>
</dbReference>